<evidence type="ECO:0000256" key="1">
    <source>
        <dbReference type="SAM" id="SignalP"/>
    </source>
</evidence>
<evidence type="ECO:0000313" key="3">
    <source>
        <dbReference type="Proteomes" id="UP000766336"/>
    </source>
</evidence>
<keyword evidence="1" id="KW-0732">Signal</keyword>
<keyword evidence="3" id="KW-1185">Reference proteome</keyword>
<accession>A0ABS5QEP3</accession>
<gene>
    <name evidence="2" type="ORF">KHU32_13870</name>
</gene>
<evidence type="ECO:0008006" key="4">
    <source>
        <dbReference type="Google" id="ProtNLM"/>
    </source>
</evidence>
<name>A0ABS5QEP3_9PROT</name>
<feature type="chain" id="PRO_5046150378" description="Cellulase Ig-like domain-containing protein" evidence="1">
    <location>
        <begin position="22"/>
        <end position="678"/>
    </location>
</feature>
<organism evidence="2 3">
    <name type="scientific">Roseococcus pinisoli</name>
    <dbReference type="NCBI Taxonomy" id="2835040"/>
    <lineage>
        <taxon>Bacteria</taxon>
        <taxon>Pseudomonadati</taxon>
        <taxon>Pseudomonadota</taxon>
        <taxon>Alphaproteobacteria</taxon>
        <taxon>Acetobacterales</taxon>
        <taxon>Roseomonadaceae</taxon>
        <taxon>Roseococcus</taxon>
    </lineage>
</organism>
<feature type="signal peptide" evidence="1">
    <location>
        <begin position="1"/>
        <end position="21"/>
    </location>
</feature>
<reference evidence="2 3" key="1">
    <citation type="submission" date="2021-05" db="EMBL/GenBank/DDBJ databases">
        <title>Roseococcus sp. XZZS9, whole genome shotgun sequencing project.</title>
        <authorList>
            <person name="Zhao G."/>
            <person name="Shen L."/>
        </authorList>
    </citation>
    <scope>NUCLEOTIDE SEQUENCE [LARGE SCALE GENOMIC DNA]</scope>
    <source>
        <strain evidence="2 3">XZZS9</strain>
    </source>
</reference>
<dbReference type="RefSeq" id="WP_213670671.1">
    <property type="nucleotide sequence ID" value="NZ_JAHCDA010000002.1"/>
</dbReference>
<evidence type="ECO:0000313" key="2">
    <source>
        <dbReference type="EMBL" id="MBS7812034.1"/>
    </source>
</evidence>
<dbReference type="EMBL" id="JAHCDA010000002">
    <property type="protein sequence ID" value="MBS7812034.1"/>
    <property type="molecule type" value="Genomic_DNA"/>
</dbReference>
<protein>
    <recommendedName>
        <fullName evidence="4">Cellulase Ig-like domain-containing protein</fullName>
    </recommendedName>
</protein>
<proteinExistence type="predicted"/>
<comment type="caution">
    <text evidence="2">The sequence shown here is derived from an EMBL/GenBank/DDBJ whole genome shotgun (WGS) entry which is preliminary data.</text>
</comment>
<dbReference type="Proteomes" id="UP000766336">
    <property type="component" value="Unassembled WGS sequence"/>
</dbReference>
<sequence length="678" mass="72104">MRRRAALALAALPVLPACAMAQSGGAALPCPTRPGDVVGLLLEGTGAPANTVVVFGQCFRPGDLPRGATAGARLADGRPMVAQCDVKARHPDGSVRFAVMALAAPALAAGARQGVVLTRDSAPGGRLDAPALMGTHRAELWVGDRRIDLVELLRTALAAPDARPWQSGPLAAQARVSVPLTHLGVTSLRLVADLAIRADGSLWVEPWLRNDGAMSAGGGPVTYSMRLALDGREVLRAQIARQHQYTGWGRLAGTGPAPPHVRHDAAYLAETGAVPRYDLSTGVSPALLATLGEATRSPAWARPLDPRLIAQTMTQTGARPDIGPVTQSQAIWLQTGDARAAAFASGQAEAAGAIPWHFWDGGWMDTRRWPRLWTDARGGPPPGGLRQPIAADTGWTLDSAHQPDLSTVPYLLTGRRAFLDELQAQSSWSVLGQWTGTRGTPDRPGVAEGVNVVRNNQVRGAAWSLRQLDGAAWATPDDDPMKPWLQATAAANWAWVRSRLPAWTTAQGEAHGWIPGEYGVPGLLPPWQQDYFAFAAAAAARRGNADAGAVLRWMGNFLTGRFLSERRGFAPHDGAAYLIAVNADANASAPLRSWTEIGQATRGRNLSNGNGWSKTEGDYAQLALASLAMLSDVTGDDQARAAWHWLRNAGAPFTHQEAFRRDPILNIVPREAARSACR</sequence>